<comment type="caution">
    <text evidence="1">The sequence shown here is derived from an EMBL/GenBank/DDBJ whole genome shotgun (WGS) entry which is preliminary data.</text>
</comment>
<dbReference type="AlphaFoldDB" id="A0A1Q5ULD2"/>
<evidence type="ECO:0000313" key="1">
    <source>
        <dbReference type="EMBL" id="OKP13281.1"/>
    </source>
</evidence>
<dbReference type="Proteomes" id="UP000186955">
    <property type="component" value="Unassembled WGS sequence"/>
</dbReference>
<gene>
    <name evidence="1" type="ORF">PENSUB_1012</name>
</gene>
<accession>A0A1Q5ULD2</accession>
<organism evidence="1 2">
    <name type="scientific">Penicillium subrubescens</name>
    <dbReference type="NCBI Taxonomy" id="1316194"/>
    <lineage>
        <taxon>Eukaryota</taxon>
        <taxon>Fungi</taxon>
        <taxon>Dikarya</taxon>
        <taxon>Ascomycota</taxon>
        <taxon>Pezizomycotina</taxon>
        <taxon>Eurotiomycetes</taxon>
        <taxon>Eurotiomycetidae</taxon>
        <taxon>Eurotiales</taxon>
        <taxon>Aspergillaceae</taxon>
        <taxon>Penicillium</taxon>
    </lineage>
</organism>
<name>A0A1Q5ULD2_9EURO</name>
<keyword evidence="2" id="KW-1185">Reference proteome</keyword>
<protein>
    <submittedName>
        <fullName evidence="1">Uncharacterized protein</fullName>
    </submittedName>
</protein>
<reference evidence="1 2" key="1">
    <citation type="submission" date="2016-10" db="EMBL/GenBank/DDBJ databases">
        <title>Genome sequence of the ascomycete fungus Penicillium subrubescens.</title>
        <authorList>
            <person name="De Vries R.P."/>
            <person name="Peng M."/>
            <person name="Dilokpimol A."/>
            <person name="Hilden K."/>
            <person name="Makela M.R."/>
            <person name="Grigoriev I."/>
            <person name="Riley R."/>
            <person name="Granchi Z."/>
        </authorList>
    </citation>
    <scope>NUCLEOTIDE SEQUENCE [LARGE SCALE GENOMIC DNA]</scope>
    <source>
        <strain evidence="1 2">CBS 132785</strain>
    </source>
</reference>
<dbReference type="EMBL" id="MNBE01000136">
    <property type="protein sequence ID" value="OKP13281.1"/>
    <property type="molecule type" value="Genomic_DNA"/>
</dbReference>
<evidence type="ECO:0000313" key="2">
    <source>
        <dbReference type="Proteomes" id="UP000186955"/>
    </source>
</evidence>
<sequence>MDPGLEIRPPGKNWPQGIYLRHPQLKGRRLRAIDWKRDDRQIEEKVRHWFATIGRELADPALLPRICIIWTRREFFLAFSTPSRCSSAKTI</sequence>
<proteinExistence type="predicted"/>